<gene>
    <name evidence="3" type="ORF">SAMN05660653_01655</name>
</gene>
<dbReference type="GO" id="GO:0016887">
    <property type="term" value="F:ATP hydrolysis activity"/>
    <property type="evidence" value="ECO:0007669"/>
    <property type="project" value="InterPro"/>
</dbReference>
<dbReference type="InterPro" id="IPR027417">
    <property type="entry name" value="P-loop_NTPase"/>
</dbReference>
<dbReference type="SUPFAM" id="SSF52540">
    <property type="entry name" value="P-loop containing nucleoside triphosphate hydrolases"/>
    <property type="match status" value="1"/>
</dbReference>
<proteinExistence type="predicted"/>
<evidence type="ECO:0000259" key="1">
    <source>
        <dbReference type="Pfam" id="PF13401"/>
    </source>
</evidence>
<dbReference type="InterPro" id="IPR059106">
    <property type="entry name" value="WHD_MalT"/>
</dbReference>
<feature type="domain" description="MalT-like winged helix" evidence="2">
    <location>
        <begin position="259"/>
        <end position="336"/>
    </location>
</feature>
<dbReference type="InterPro" id="IPR036388">
    <property type="entry name" value="WH-like_DNA-bd_sf"/>
</dbReference>
<dbReference type="AlphaFoldDB" id="A0A1G6CNB6"/>
<keyword evidence="4" id="KW-1185">Reference proteome</keyword>
<dbReference type="Pfam" id="PF13401">
    <property type="entry name" value="AAA_22"/>
    <property type="match status" value="1"/>
</dbReference>
<evidence type="ECO:0000313" key="4">
    <source>
        <dbReference type="Proteomes" id="UP000198771"/>
    </source>
</evidence>
<feature type="domain" description="ORC1/DEAH AAA+ ATPase" evidence="1">
    <location>
        <begin position="32"/>
        <end position="150"/>
    </location>
</feature>
<evidence type="ECO:0000313" key="3">
    <source>
        <dbReference type="EMBL" id="SDB34367.1"/>
    </source>
</evidence>
<dbReference type="PANTHER" id="PTHR35807">
    <property type="entry name" value="TRANSCRIPTIONAL REGULATOR REDD-RELATED"/>
    <property type="match status" value="1"/>
</dbReference>
<dbReference type="STRING" id="617002.SAMN05660653_01655"/>
<dbReference type="Gene3D" id="3.40.50.300">
    <property type="entry name" value="P-loop containing nucleotide triphosphate hydrolases"/>
    <property type="match status" value="1"/>
</dbReference>
<dbReference type="Pfam" id="PF25873">
    <property type="entry name" value="WHD_MalT"/>
    <property type="match status" value="1"/>
</dbReference>
<organism evidence="3 4">
    <name type="scientific">Desulfonatronum thiosulfatophilum</name>
    <dbReference type="NCBI Taxonomy" id="617002"/>
    <lineage>
        <taxon>Bacteria</taxon>
        <taxon>Pseudomonadati</taxon>
        <taxon>Thermodesulfobacteriota</taxon>
        <taxon>Desulfovibrionia</taxon>
        <taxon>Desulfovibrionales</taxon>
        <taxon>Desulfonatronaceae</taxon>
        <taxon>Desulfonatronum</taxon>
    </lineage>
</organism>
<evidence type="ECO:0000259" key="2">
    <source>
        <dbReference type="Pfam" id="PF25873"/>
    </source>
</evidence>
<dbReference type="Gene3D" id="1.10.10.10">
    <property type="entry name" value="Winged helix-like DNA-binding domain superfamily/Winged helix DNA-binding domain"/>
    <property type="match status" value="1"/>
</dbReference>
<dbReference type="EMBL" id="FMXO01000008">
    <property type="protein sequence ID" value="SDB34367.1"/>
    <property type="molecule type" value="Genomic_DNA"/>
</dbReference>
<dbReference type="InterPro" id="IPR051677">
    <property type="entry name" value="AfsR-DnrI-RedD_regulator"/>
</dbReference>
<dbReference type="Proteomes" id="UP000198771">
    <property type="component" value="Unassembled WGS sequence"/>
</dbReference>
<reference evidence="3 4" key="1">
    <citation type="submission" date="2016-10" db="EMBL/GenBank/DDBJ databases">
        <authorList>
            <person name="de Groot N.N."/>
        </authorList>
    </citation>
    <scope>NUCLEOTIDE SEQUENCE [LARGE SCALE GENOMIC DNA]</scope>
    <source>
        <strain evidence="3 4">ASO4-2</strain>
    </source>
</reference>
<sequence>MFHKLRLTKITPPRRDGIIARNRLIKLIDQGKEKITWITGPAGSGKTTLAADYITTRRMPCLWYQMDMGDEDISNIFHYMALALKRVRPRLRSTLPSFNPEHRAGLEPFTRRFFEQLYSHLRWKTNPWPIVVLDDFHHLKAESVQKLLRIGLEVVPDNIRVLVLSREAPLGCYAGLRASGIMSVLDGADLRFSETEGRALLDLSSRRARLSEETIQFIQDCCQGWAAGLRLLSEIADDSSALKTMPPLSRELVFDYFLNELFKVLPDSDKLFLLKTAFLPFMTPGTAQALTNFSNSSTLLRKMTVQNFFITQHSGPVPTYRYHQLFREFLLDQASSTFSTECLSLIRRKAGEILIDAGHLEEAVEFYLGVGFWEQSTTILEHLAPSMLSQGRGEILEKWVSQVPDAVLDECPWLLYWKALAQLPRDLPAGRSSLKTALQGFEQKEDRQGMVLSHAEMILSFFLELGDFSRMEPHFLSLMHLCGQDFCFPGLDDEAKVATSMILGGTFCRPDHPRLPEWIDRSEDLLHAEVNIEQKITLGFYLHILNIYMGNLYGARRVYSKIQILSEHGAISDLGRLQWMVLDAVHNHLVVPNFTYCTEVIQKALDLAEQTNLRMYNVLLLQIMGYAMVNTGNVRDLETLIKRLNPMIPEAHAFDVSNQHCLLCCEKLCRGDGQGARTQAHLAFKAIPKPKTPFPTILGLIGLAEAAIEAGDWPEARSFLKKARRISTRIPDYQGDVLFLMPVAYAAFLRGKESVGLRVLKTALARARKGWWLNALFWRPRQLALLCAAAWNAGLEREYVAKLIHIHKLPRLAPAILPESEREGIEVITFGGLEVTRNGQQLCLSKGKEGKAMTLLKGLLVLGGQNIPSEALTDLLWPESEGDKAMQSLKFTLHTLRRILAFPDVVLVQNRTVSLNPLRCRLDVWQFEQAYHKLGDATLNIAPTEEQIKLCLRIVSLYKGDFLAPDPTGWISPVRARLKSRFRQVIDLLLQISKQTKNRELEWAAMALMDRFFSNEPLAGEQVR</sequence>
<accession>A0A1G6CNB6</accession>
<dbReference type="InterPro" id="IPR049945">
    <property type="entry name" value="AAA_22"/>
</dbReference>
<name>A0A1G6CNB6_9BACT</name>
<protein>
    <submittedName>
        <fullName evidence="3">AAA domain-containing protein</fullName>
    </submittedName>
</protein>